<dbReference type="Proteomes" id="UP000026962">
    <property type="component" value="Chromosome 2"/>
</dbReference>
<organism evidence="2">
    <name type="scientific">Oryza punctata</name>
    <name type="common">Red rice</name>
    <dbReference type="NCBI Taxonomy" id="4537"/>
    <lineage>
        <taxon>Eukaryota</taxon>
        <taxon>Viridiplantae</taxon>
        <taxon>Streptophyta</taxon>
        <taxon>Embryophyta</taxon>
        <taxon>Tracheophyta</taxon>
        <taxon>Spermatophyta</taxon>
        <taxon>Magnoliopsida</taxon>
        <taxon>Liliopsida</taxon>
        <taxon>Poales</taxon>
        <taxon>Poaceae</taxon>
        <taxon>BOP clade</taxon>
        <taxon>Oryzoideae</taxon>
        <taxon>Oryzeae</taxon>
        <taxon>Oryzinae</taxon>
        <taxon>Oryza</taxon>
    </lineage>
</organism>
<feature type="region of interest" description="Disordered" evidence="1">
    <location>
        <begin position="38"/>
        <end position="72"/>
    </location>
</feature>
<evidence type="ECO:0000313" key="2">
    <source>
        <dbReference type="EnsemblPlants" id="OPUNC02G04050.1"/>
    </source>
</evidence>
<reference evidence="2" key="2">
    <citation type="submission" date="2018-05" db="EMBL/GenBank/DDBJ databases">
        <title>OpunRS2 (Oryza punctata Reference Sequence Version 2).</title>
        <authorList>
            <person name="Zhang J."/>
            <person name="Kudrna D."/>
            <person name="Lee S."/>
            <person name="Talag J."/>
            <person name="Welchert J."/>
            <person name="Wing R.A."/>
        </authorList>
    </citation>
    <scope>NUCLEOTIDE SEQUENCE [LARGE SCALE GENOMIC DNA]</scope>
</reference>
<evidence type="ECO:0000313" key="3">
    <source>
        <dbReference type="Proteomes" id="UP000026962"/>
    </source>
</evidence>
<dbReference type="Gramene" id="OPUNC02G04050.1">
    <property type="protein sequence ID" value="OPUNC02G04050.1"/>
    <property type="gene ID" value="OPUNC02G04050"/>
</dbReference>
<sequence>MASRLWPAIFGQLGSRFGQRDGLAIQIASVFALGIDQKNGMNTTPRTTRHEAPTSQFPIDFPPEIPDPSHAH</sequence>
<accession>A0A0E0JVW7</accession>
<protein>
    <submittedName>
        <fullName evidence="2">Uncharacterized protein</fullName>
    </submittedName>
</protein>
<dbReference type="AlphaFoldDB" id="A0A0E0JVW7"/>
<dbReference type="EnsemblPlants" id="OPUNC02G04050.1">
    <property type="protein sequence ID" value="OPUNC02G04050.1"/>
    <property type="gene ID" value="OPUNC02G04050"/>
</dbReference>
<dbReference type="HOGENOM" id="CLU_2726580_0_0_1"/>
<name>A0A0E0JVW7_ORYPU</name>
<evidence type="ECO:0000256" key="1">
    <source>
        <dbReference type="SAM" id="MobiDB-lite"/>
    </source>
</evidence>
<reference evidence="2" key="1">
    <citation type="submission" date="2015-04" db="UniProtKB">
        <authorList>
            <consortium name="EnsemblPlants"/>
        </authorList>
    </citation>
    <scope>IDENTIFICATION</scope>
</reference>
<proteinExistence type="predicted"/>
<keyword evidence="3" id="KW-1185">Reference proteome</keyword>